<accession>A0A812UZV0</accession>
<evidence type="ECO:0000313" key="3">
    <source>
        <dbReference type="Proteomes" id="UP000604046"/>
    </source>
</evidence>
<sequence>MSPHDWCEQVGVGEFDNDAYYRVIEKKIIGQRNQFTLAAVEKGTGNLAGYVHCVREEESPTLLTIGCVKVDWEHQGRGLGKLLIAAGEASAAERGWTFADTSLTVLKRNCRARRCYCSRGFEEVPSHGAWPNMQSRRLQ</sequence>
<dbReference type="GO" id="GO:0016747">
    <property type="term" value="F:acyltransferase activity, transferring groups other than amino-acyl groups"/>
    <property type="evidence" value="ECO:0007669"/>
    <property type="project" value="InterPro"/>
</dbReference>
<dbReference type="Pfam" id="PF00583">
    <property type="entry name" value="Acetyltransf_1"/>
    <property type="match status" value="1"/>
</dbReference>
<dbReference type="PROSITE" id="PS51186">
    <property type="entry name" value="GNAT"/>
    <property type="match status" value="1"/>
</dbReference>
<evidence type="ECO:0000313" key="2">
    <source>
        <dbReference type="EMBL" id="CAE7589216.1"/>
    </source>
</evidence>
<feature type="domain" description="N-acetyltransferase" evidence="1">
    <location>
        <begin position="1"/>
        <end position="139"/>
    </location>
</feature>
<keyword evidence="3" id="KW-1185">Reference proteome</keyword>
<dbReference type="InterPro" id="IPR016181">
    <property type="entry name" value="Acyl_CoA_acyltransferase"/>
</dbReference>
<dbReference type="OrthoDB" id="10470745at2759"/>
<dbReference type="CDD" id="cd04301">
    <property type="entry name" value="NAT_SF"/>
    <property type="match status" value="1"/>
</dbReference>
<dbReference type="InterPro" id="IPR000182">
    <property type="entry name" value="GNAT_dom"/>
</dbReference>
<gene>
    <name evidence="2" type="ORF">SNAT2548_LOCUS33568</name>
</gene>
<proteinExistence type="predicted"/>
<evidence type="ECO:0000259" key="1">
    <source>
        <dbReference type="PROSITE" id="PS51186"/>
    </source>
</evidence>
<dbReference type="AlphaFoldDB" id="A0A812UZV0"/>
<dbReference type="Gene3D" id="3.40.630.30">
    <property type="match status" value="1"/>
</dbReference>
<dbReference type="EMBL" id="CAJNDS010002764">
    <property type="protein sequence ID" value="CAE7589216.1"/>
    <property type="molecule type" value="Genomic_DNA"/>
</dbReference>
<reference evidence="2" key="1">
    <citation type="submission" date="2021-02" db="EMBL/GenBank/DDBJ databases">
        <authorList>
            <person name="Dougan E. K."/>
            <person name="Rhodes N."/>
            <person name="Thang M."/>
            <person name="Chan C."/>
        </authorList>
    </citation>
    <scope>NUCLEOTIDE SEQUENCE</scope>
</reference>
<name>A0A812UZV0_9DINO</name>
<organism evidence="2 3">
    <name type="scientific">Symbiodinium natans</name>
    <dbReference type="NCBI Taxonomy" id="878477"/>
    <lineage>
        <taxon>Eukaryota</taxon>
        <taxon>Sar</taxon>
        <taxon>Alveolata</taxon>
        <taxon>Dinophyceae</taxon>
        <taxon>Suessiales</taxon>
        <taxon>Symbiodiniaceae</taxon>
        <taxon>Symbiodinium</taxon>
    </lineage>
</organism>
<comment type="caution">
    <text evidence="2">The sequence shown here is derived from an EMBL/GenBank/DDBJ whole genome shotgun (WGS) entry which is preliminary data.</text>
</comment>
<dbReference type="Proteomes" id="UP000604046">
    <property type="component" value="Unassembled WGS sequence"/>
</dbReference>
<dbReference type="SUPFAM" id="SSF55729">
    <property type="entry name" value="Acyl-CoA N-acyltransferases (Nat)"/>
    <property type="match status" value="1"/>
</dbReference>
<protein>
    <recommendedName>
        <fullName evidence="1">N-acetyltransferase domain-containing protein</fullName>
    </recommendedName>
</protein>